<organism evidence="9 10">
    <name type="scientific">Cyclospora cayetanensis</name>
    <dbReference type="NCBI Taxonomy" id="88456"/>
    <lineage>
        <taxon>Eukaryota</taxon>
        <taxon>Sar</taxon>
        <taxon>Alveolata</taxon>
        <taxon>Apicomplexa</taxon>
        <taxon>Conoidasida</taxon>
        <taxon>Coccidia</taxon>
        <taxon>Eucoccidiorida</taxon>
        <taxon>Eimeriorina</taxon>
        <taxon>Eimeriidae</taxon>
        <taxon>Cyclospora</taxon>
    </lineage>
</organism>
<gene>
    <name evidence="10" type="primary">LOC34620708</name>
</gene>
<evidence type="ECO:0000259" key="8">
    <source>
        <dbReference type="PROSITE" id="PS50067"/>
    </source>
</evidence>
<dbReference type="InterPro" id="IPR008984">
    <property type="entry name" value="SMAD_FHA_dom_sf"/>
</dbReference>
<feature type="coiled-coil region" evidence="6">
    <location>
        <begin position="367"/>
        <end position="430"/>
    </location>
</feature>
<dbReference type="GO" id="GO:0005524">
    <property type="term" value="F:ATP binding"/>
    <property type="evidence" value="ECO:0007669"/>
    <property type="project" value="UniProtKB-UniRule"/>
</dbReference>
<name>A0A6P6RWX6_9EIME</name>
<protein>
    <submittedName>
        <fullName evidence="10">Kinesin-like protein KIF13A</fullName>
    </submittedName>
</protein>
<evidence type="ECO:0000256" key="7">
    <source>
        <dbReference type="SAM" id="MobiDB-lite"/>
    </source>
</evidence>
<dbReference type="InterPro" id="IPR036961">
    <property type="entry name" value="Kinesin_motor_dom_sf"/>
</dbReference>
<sequence>MSSVKVAVRVRPFNDREKNMNALLCISMEGQSTTIENNDGGRNATRTFSFDYSYWSHDGFEVENSGYCRPTLAKYADQQRVYQDIGKDVLNNAFEGYNACLFAYGQTGSGKSYSMVGYGANKGIIVRACEEIFQRIEQNIYPNIRGEVSVSMLEIYNEQVQDLLQPMEKRPKGGLKIRHTPQLGTFVQNLSKCPVNSYEEIKAKLDEGTANRTVGATLMNATSSRAHTVLQIFFRQVTIDSSSGEPVSQKLSEINLVDLAGSERAGSTGATGDRLKEGCAINQSLSALGNVISALADKAVGKLKPGQVVPYRDSALTRILQTALGGNSKTCMIAALSPASVNYEETLSTLRYADRVKQIKNNAVVNENPLEKLIRELREENERLKKAMGGAQPGPARGTKPDPLMLDAIRKQYEEEIEANKRAMEEMTMSWQQKVEEEKKRAAATGKLEEQIELTLPTLQNLNEDPFLTGKIVCVLRVGISSFGKIEGEDVPTFRIGGLGVVSGHATVSCKRIQNDAEDPEDISYIVLLKATGKTMVNGMEMQEGDERQLQHKDRILFGHNNLYVYFDPFDMDKSMPLWEEAMKEVMKDQMSVYGPPQQSEEDKAKEEKFHDMLRQLERGKKALMHERQTLLKRLEQKEQELLASGETQEVIHEKLRALQDEKREIERELQKKEEELNARELMIKREKAEDDARREEERAARVELEEVMTRTSLLVDEANMIAQELGVGAFFSPKLTVRGDVIGGGARGTLGGTVMQRSEIMIRVDRMDSDLTQLWPLDLFERKVFEMREIYANWTPEHGKALTLPDEVADPFAPDPESYQVVGQAYVYLETIRSLLPIENEPFPIFDCKGQKKGILILSIDIKVGPPRTDLDGYNERIKNIDDFDSVEDVRGRELTITVCVHSATNLPERSCRHPQVMYRWLDGMTEVSAVSLEEASRDVVFNNTREFTLNANEVAFEWLSGVLVFEVSGKFVDKAARGKHDRATELMKLEKELREKEVLLQKIDTALRMQGNSLEELLQSIRKEQTDTEVSPGEMEAEADMNVENDSERANTKNDDTYTTPPDYHETTHIYQGTVEDALASEDARDISPCTLISGEQMQATMDRTSVVHASALEDEASSLNEVTEEHPRVDESSALEETAGSSQGEQELQQEESVVTLSGVPYQDSQQETATELAHEDT</sequence>
<dbReference type="AlphaFoldDB" id="A0A6P6RWX6"/>
<dbReference type="InterPro" id="IPR027417">
    <property type="entry name" value="P-loop_NTPase"/>
</dbReference>
<keyword evidence="1 5" id="KW-0547">Nucleotide-binding</keyword>
<evidence type="ECO:0000256" key="4">
    <source>
        <dbReference type="ARBA" id="ARBA00023175"/>
    </source>
</evidence>
<evidence type="ECO:0000256" key="1">
    <source>
        <dbReference type="ARBA" id="ARBA00022741"/>
    </source>
</evidence>
<evidence type="ECO:0000256" key="2">
    <source>
        <dbReference type="ARBA" id="ARBA00022840"/>
    </source>
</evidence>
<evidence type="ECO:0000256" key="6">
    <source>
        <dbReference type="SAM" id="Coils"/>
    </source>
</evidence>
<dbReference type="Proteomes" id="UP000515125">
    <property type="component" value="Unplaced"/>
</dbReference>
<feature type="region of interest" description="Disordered" evidence="7">
    <location>
        <begin position="1119"/>
        <end position="1181"/>
    </location>
</feature>
<dbReference type="PROSITE" id="PS50067">
    <property type="entry name" value="KINESIN_MOTOR_2"/>
    <property type="match status" value="1"/>
</dbReference>
<dbReference type="InterPro" id="IPR001752">
    <property type="entry name" value="Kinesin_motor_dom"/>
</dbReference>
<keyword evidence="2 5" id="KW-0067">ATP-binding</keyword>
<keyword evidence="9" id="KW-1185">Reference proteome</keyword>
<evidence type="ECO:0000313" key="10">
    <source>
        <dbReference type="RefSeq" id="XP_026192396.1"/>
    </source>
</evidence>
<dbReference type="PROSITE" id="PS00411">
    <property type="entry name" value="KINESIN_MOTOR_1"/>
    <property type="match status" value="1"/>
</dbReference>
<evidence type="ECO:0000313" key="9">
    <source>
        <dbReference type="Proteomes" id="UP000515125"/>
    </source>
</evidence>
<feature type="coiled-coil region" evidence="6">
    <location>
        <begin position="614"/>
        <end position="706"/>
    </location>
</feature>
<dbReference type="GO" id="GO:0008017">
    <property type="term" value="F:microtubule binding"/>
    <property type="evidence" value="ECO:0007669"/>
    <property type="project" value="InterPro"/>
</dbReference>
<reference evidence="10" key="1">
    <citation type="submission" date="2025-08" db="UniProtKB">
        <authorList>
            <consortium name="RefSeq"/>
        </authorList>
    </citation>
    <scope>IDENTIFICATION</scope>
</reference>
<dbReference type="SUPFAM" id="SSF49879">
    <property type="entry name" value="SMAD/FHA domain"/>
    <property type="match status" value="1"/>
</dbReference>
<evidence type="ECO:0000256" key="3">
    <source>
        <dbReference type="ARBA" id="ARBA00023054"/>
    </source>
</evidence>
<keyword evidence="4 5" id="KW-0505">Motor protein</keyword>
<feature type="binding site" evidence="5">
    <location>
        <begin position="105"/>
        <end position="112"/>
    </location>
    <ligand>
        <name>ATP</name>
        <dbReference type="ChEBI" id="CHEBI:30616"/>
    </ligand>
</feature>
<dbReference type="RefSeq" id="XP_026192396.1">
    <property type="nucleotide sequence ID" value="XM_026336611.1"/>
</dbReference>
<feature type="compositionally biased region" description="Acidic residues" evidence="7">
    <location>
        <begin position="1037"/>
        <end position="1047"/>
    </location>
</feature>
<dbReference type="FunFam" id="3.40.850.10:FF:000063">
    <property type="entry name" value="Kinesin-like protein"/>
    <property type="match status" value="1"/>
</dbReference>
<dbReference type="PANTHER" id="PTHR47117">
    <property type="entry name" value="STAR-RELATED LIPID TRANSFER PROTEIN 9"/>
    <property type="match status" value="1"/>
</dbReference>
<dbReference type="SUPFAM" id="SSF52540">
    <property type="entry name" value="P-loop containing nucleoside triphosphate hydrolases"/>
    <property type="match status" value="1"/>
</dbReference>
<feature type="region of interest" description="Disordered" evidence="7">
    <location>
        <begin position="1026"/>
        <end position="1068"/>
    </location>
</feature>
<dbReference type="Gene3D" id="3.40.850.10">
    <property type="entry name" value="Kinesin motor domain"/>
    <property type="match status" value="1"/>
</dbReference>
<dbReference type="GO" id="GO:0007018">
    <property type="term" value="P:microtubule-based movement"/>
    <property type="evidence" value="ECO:0007669"/>
    <property type="project" value="InterPro"/>
</dbReference>
<dbReference type="PRINTS" id="PR00380">
    <property type="entry name" value="KINESINHEAVY"/>
</dbReference>
<dbReference type="Gene3D" id="2.60.200.20">
    <property type="match status" value="1"/>
</dbReference>
<dbReference type="InterPro" id="IPR019821">
    <property type="entry name" value="Kinesin_motor_CS"/>
</dbReference>
<feature type="domain" description="Kinesin motor" evidence="8">
    <location>
        <begin position="3"/>
        <end position="359"/>
    </location>
</feature>
<keyword evidence="3 6" id="KW-0175">Coiled coil</keyword>
<dbReference type="Pfam" id="PF00225">
    <property type="entry name" value="Kinesin"/>
    <property type="match status" value="1"/>
</dbReference>
<dbReference type="OrthoDB" id="3176171at2759"/>
<dbReference type="SMART" id="SM00129">
    <property type="entry name" value="KISc"/>
    <property type="match status" value="1"/>
</dbReference>
<evidence type="ECO:0000256" key="5">
    <source>
        <dbReference type="PROSITE-ProRule" id="PRU00283"/>
    </source>
</evidence>
<accession>A0A6P6RWX6</accession>
<comment type="similarity">
    <text evidence="5">Belongs to the TRAFAC class myosin-kinesin ATPase superfamily. Kinesin family.</text>
</comment>
<dbReference type="GeneID" id="34620708"/>
<proteinExistence type="inferred from homology"/>
<dbReference type="GO" id="GO:0003777">
    <property type="term" value="F:microtubule motor activity"/>
    <property type="evidence" value="ECO:0007669"/>
    <property type="project" value="InterPro"/>
</dbReference>
<feature type="compositionally biased region" description="Low complexity" evidence="7">
    <location>
        <begin position="1143"/>
        <end position="1156"/>
    </location>
</feature>
<feature type="compositionally biased region" description="Basic and acidic residues" evidence="7">
    <location>
        <begin position="1048"/>
        <end position="1058"/>
    </location>
</feature>